<feature type="transmembrane region" description="Helical" evidence="1">
    <location>
        <begin position="253"/>
        <end position="273"/>
    </location>
</feature>
<reference evidence="3" key="1">
    <citation type="submission" date="2018-02" db="EMBL/GenBank/DDBJ databases">
        <title>Genome sequencing of Solimonas sp. HR-BB.</title>
        <authorList>
            <person name="Lee Y."/>
            <person name="Jeon C.O."/>
        </authorList>
    </citation>
    <scope>NUCLEOTIDE SEQUENCE [LARGE SCALE GENOMIC DNA]</scope>
    <source>
        <strain evidence="3">HR-U</strain>
    </source>
</reference>
<protein>
    <recommendedName>
        <fullName evidence="4">O-antigen ligase domain-containing protein</fullName>
    </recommendedName>
</protein>
<feature type="transmembrane region" description="Helical" evidence="1">
    <location>
        <begin position="93"/>
        <end position="115"/>
    </location>
</feature>
<keyword evidence="3" id="KW-1185">Reference proteome</keyword>
<keyword evidence="1" id="KW-0472">Membrane</keyword>
<feature type="transmembrane region" description="Helical" evidence="1">
    <location>
        <begin position="347"/>
        <end position="365"/>
    </location>
</feature>
<comment type="caution">
    <text evidence="2">The sequence shown here is derived from an EMBL/GenBank/DDBJ whole genome shotgun (WGS) entry which is preliminary data.</text>
</comment>
<sequence>MAQSASRAYITQLKQGIWLYFFLLIFEGALRKWVLPGLATPLLIVRDPLALWLIYRACNRGLFAGNGYLLLSIITSALGFFTALVWGHGNVVVAVYGLRIMLIHFPLIFLIGQIFSRQDVLKVGKMVLMLALPMTLLMAVQFYSPQSAWVNRGLGGDTEGAGFSGALGFFRPPGTFSFITGLASFYGLLAAYVLYFWLEEKPSVKRPLLIAATACLMLAIPLSISRTVLFETVLSVLFALVIAASKPKYTGKILGAAFGTVCLLGLLSTLPVFQTGIEAFTSRFDEASDVEGGLKGTLVDRFLGGMGSAISEGEHLPFWGMGLGMGTNAGAKLMTGKTDFLVSEGEWGRIIGEMGLLLGLITIFIRVHFTWKLSWQAFALIAQGNFLPWMLLSFAFVNVIQGQWAQPTSLGFSTLVAGLILAASRSTIKPKL</sequence>
<feature type="transmembrane region" description="Helical" evidence="1">
    <location>
        <begin position="33"/>
        <end position="55"/>
    </location>
</feature>
<feature type="transmembrane region" description="Helical" evidence="1">
    <location>
        <begin position="127"/>
        <end position="144"/>
    </location>
</feature>
<keyword evidence="1" id="KW-1133">Transmembrane helix</keyword>
<dbReference type="OrthoDB" id="1491081at2"/>
<feature type="transmembrane region" description="Helical" evidence="1">
    <location>
        <begin position="176"/>
        <end position="197"/>
    </location>
</feature>
<dbReference type="Proteomes" id="UP000239590">
    <property type="component" value="Unassembled WGS sequence"/>
</dbReference>
<evidence type="ECO:0000256" key="1">
    <source>
        <dbReference type="SAM" id="Phobius"/>
    </source>
</evidence>
<name>A0A2S7IEX5_9BACT</name>
<feature type="transmembrane region" description="Helical" evidence="1">
    <location>
        <begin position="67"/>
        <end position="87"/>
    </location>
</feature>
<keyword evidence="1" id="KW-0812">Transmembrane</keyword>
<organism evidence="2 3">
    <name type="scientific">Siphonobacter curvatus</name>
    <dbReference type="NCBI Taxonomy" id="2094562"/>
    <lineage>
        <taxon>Bacteria</taxon>
        <taxon>Pseudomonadati</taxon>
        <taxon>Bacteroidota</taxon>
        <taxon>Cytophagia</taxon>
        <taxon>Cytophagales</taxon>
        <taxon>Cytophagaceae</taxon>
        <taxon>Siphonobacter</taxon>
    </lineage>
</organism>
<dbReference type="EMBL" id="PTRA01000010">
    <property type="protein sequence ID" value="PQA53230.1"/>
    <property type="molecule type" value="Genomic_DNA"/>
</dbReference>
<evidence type="ECO:0008006" key="4">
    <source>
        <dbReference type="Google" id="ProtNLM"/>
    </source>
</evidence>
<feature type="transmembrane region" description="Helical" evidence="1">
    <location>
        <begin position="377"/>
        <end position="397"/>
    </location>
</feature>
<feature type="transmembrane region" description="Helical" evidence="1">
    <location>
        <begin position="409"/>
        <end position="428"/>
    </location>
</feature>
<proteinExistence type="predicted"/>
<feature type="transmembrane region" description="Helical" evidence="1">
    <location>
        <begin position="228"/>
        <end position="246"/>
    </location>
</feature>
<evidence type="ECO:0000313" key="2">
    <source>
        <dbReference type="EMBL" id="PQA53230.1"/>
    </source>
</evidence>
<dbReference type="AlphaFoldDB" id="A0A2S7IEX5"/>
<gene>
    <name evidence="2" type="ORF">C5O19_24895</name>
</gene>
<evidence type="ECO:0000313" key="3">
    <source>
        <dbReference type="Proteomes" id="UP000239590"/>
    </source>
</evidence>
<accession>A0A2S7IEX5</accession>
<feature type="transmembrane region" description="Helical" evidence="1">
    <location>
        <begin position="204"/>
        <end position="222"/>
    </location>
</feature>